<sequence length="144" mass="15598">MPDRADPQVPHDASLGKVRYGRIGSVYFYDQNFDAAVGMVEIELSIQCLSEGHCRVEAFGIGDGFQSCSANGQDAPLIIQLCRRDGTVVAESKWSYSRILCGHVEALTHKEDILLASEEFESIELGVIPSTKGTVCTCAMPLGT</sequence>
<organism evidence="1 2">
    <name type="scientific">Pseudooceanicola lipolyticus</name>
    <dbReference type="NCBI Taxonomy" id="2029104"/>
    <lineage>
        <taxon>Bacteria</taxon>
        <taxon>Pseudomonadati</taxon>
        <taxon>Pseudomonadota</taxon>
        <taxon>Alphaproteobacteria</taxon>
        <taxon>Rhodobacterales</taxon>
        <taxon>Paracoccaceae</taxon>
        <taxon>Pseudooceanicola</taxon>
    </lineage>
</organism>
<keyword evidence="2" id="KW-1185">Reference proteome</keyword>
<dbReference type="AlphaFoldDB" id="A0A2M8J1L7"/>
<name>A0A2M8J1L7_9RHOB</name>
<dbReference type="EMBL" id="PGTB01000035">
    <property type="protein sequence ID" value="PJE36662.1"/>
    <property type="molecule type" value="Genomic_DNA"/>
</dbReference>
<dbReference type="Proteomes" id="UP000231553">
    <property type="component" value="Unassembled WGS sequence"/>
</dbReference>
<gene>
    <name evidence="1" type="ORF">CVM52_11065</name>
</gene>
<reference evidence="1 2" key="1">
    <citation type="journal article" date="2018" name="Int. J. Syst. Evol. Microbiol.">
        <title>Pseudooceanicola lipolyticus sp. nov., a marine alphaproteobacterium, reclassification of Oceanicola flagellatus as Pseudooceanicola flagellatus comb. nov. and emended description of the genus Pseudooceanicola.</title>
        <authorList>
            <person name="Huang M.-M."/>
            <person name="Guo L.-L."/>
            <person name="Wu Y.-H."/>
            <person name="Lai Q.-L."/>
            <person name="Shao Z.-Z."/>
            <person name="Wang C.-S."/>
            <person name="Wu M."/>
            <person name="Xu X.-W."/>
        </authorList>
    </citation>
    <scope>NUCLEOTIDE SEQUENCE [LARGE SCALE GENOMIC DNA]</scope>
    <source>
        <strain evidence="1 2">157</strain>
    </source>
</reference>
<proteinExistence type="predicted"/>
<comment type="caution">
    <text evidence="1">The sequence shown here is derived from an EMBL/GenBank/DDBJ whole genome shotgun (WGS) entry which is preliminary data.</text>
</comment>
<protein>
    <submittedName>
        <fullName evidence="1">Uncharacterized protein</fullName>
    </submittedName>
</protein>
<accession>A0A2M8J1L7</accession>
<evidence type="ECO:0000313" key="2">
    <source>
        <dbReference type="Proteomes" id="UP000231553"/>
    </source>
</evidence>
<evidence type="ECO:0000313" key="1">
    <source>
        <dbReference type="EMBL" id="PJE36662.1"/>
    </source>
</evidence>